<dbReference type="Proteomes" id="UP000003019">
    <property type="component" value="Unassembled WGS sequence"/>
</dbReference>
<dbReference type="PATRIC" id="fig|1032488.3.peg.1460"/>
<dbReference type="HOGENOM" id="CLU_2826674_0_0_4"/>
<dbReference type="STRING" id="1032488.HMPREF9371_1541"/>
<keyword evidence="3" id="KW-1185">Reference proteome</keyword>
<reference evidence="2 3" key="1">
    <citation type="submission" date="2011-05" db="EMBL/GenBank/DDBJ databases">
        <authorList>
            <person name="Muzny D."/>
            <person name="Qin X."/>
            <person name="Deng J."/>
            <person name="Jiang H."/>
            <person name="Liu Y."/>
            <person name="Qu J."/>
            <person name="Song X.-Z."/>
            <person name="Zhang L."/>
            <person name="Thornton R."/>
            <person name="Coyle M."/>
            <person name="Francisco L."/>
            <person name="Jackson L."/>
            <person name="Javaid M."/>
            <person name="Korchina V."/>
            <person name="Kovar C."/>
            <person name="Mata R."/>
            <person name="Mathew T."/>
            <person name="Ngo R."/>
            <person name="Nguyen L."/>
            <person name="Nguyen N."/>
            <person name="Okwuonu G."/>
            <person name="Ongeri F."/>
            <person name="Pham C."/>
            <person name="Simmons D."/>
            <person name="Wilczek-Boney K."/>
            <person name="Hale W."/>
            <person name="Jakkamsetti A."/>
            <person name="Pham P."/>
            <person name="Ruth R."/>
            <person name="San Lucas F."/>
            <person name="Warren J."/>
            <person name="Zhang J."/>
            <person name="Zhao Z."/>
            <person name="Zhou C."/>
            <person name="Zhu D."/>
            <person name="Lee S."/>
            <person name="Bess C."/>
            <person name="Blankenburg K."/>
            <person name="Forbes L."/>
            <person name="Fu Q."/>
            <person name="Gubbala S."/>
            <person name="Hirani K."/>
            <person name="Jayaseelan J.C."/>
            <person name="Lara F."/>
            <person name="Munidasa M."/>
            <person name="Palculict T."/>
            <person name="Patil S."/>
            <person name="Pu L.-L."/>
            <person name="Saada N."/>
            <person name="Tang L."/>
            <person name="Weissenberger G."/>
            <person name="Zhu Y."/>
            <person name="Hemphill L."/>
            <person name="Shang Y."/>
            <person name="Youmans B."/>
            <person name="Ayvaz T."/>
            <person name="Ross M."/>
            <person name="Santibanez J."/>
            <person name="Aqrawi P."/>
            <person name="Gross S."/>
            <person name="Joshi V."/>
            <person name="Fowler G."/>
            <person name="Nazareth L."/>
            <person name="Reid J."/>
            <person name="Worley K."/>
            <person name="Petrosino J."/>
            <person name="Highlander S."/>
            <person name="Gibbs R."/>
        </authorList>
    </citation>
    <scope>NUCLEOTIDE SEQUENCE [LARGE SCALE GENOMIC DNA]</scope>
    <source>
        <strain evidence="2 3">871</strain>
    </source>
</reference>
<comment type="caution">
    <text evidence="2">The sequence shown here is derived from an EMBL/GenBank/DDBJ whole genome shotgun (WGS) entry which is preliminary data.</text>
</comment>
<evidence type="ECO:0000256" key="1">
    <source>
        <dbReference type="SAM" id="MobiDB-lite"/>
    </source>
</evidence>
<dbReference type="AlphaFoldDB" id="G4CIV2"/>
<name>G4CIV2_9NEIS</name>
<protein>
    <submittedName>
        <fullName evidence="2">Uncharacterized protein</fullName>
    </submittedName>
</protein>
<feature type="compositionally biased region" description="Basic residues" evidence="1">
    <location>
        <begin position="23"/>
        <end position="37"/>
    </location>
</feature>
<accession>G4CIV2</accession>
<organism evidence="2 3">
    <name type="scientific">Neisseria shayeganii 871</name>
    <dbReference type="NCBI Taxonomy" id="1032488"/>
    <lineage>
        <taxon>Bacteria</taxon>
        <taxon>Pseudomonadati</taxon>
        <taxon>Pseudomonadota</taxon>
        <taxon>Betaproteobacteria</taxon>
        <taxon>Neisseriales</taxon>
        <taxon>Neisseriaceae</taxon>
        <taxon>Neisseria</taxon>
    </lineage>
</organism>
<gene>
    <name evidence="2" type="ORF">HMPREF9371_1541</name>
</gene>
<feature type="region of interest" description="Disordered" evidence="1">
    <location>
        <begin position="1"/>
        <end position="56"/>
    </location>
</feature>
<proteinExistence type="predicted"/>
<sequence length="66" mass="7280">MRALQRSPLSGYLKTRGVPPGSRHTRVLPRKPPHPAARHAVNNRSHPRFSGSLKPLPNPAVVLFQA</sequence>
<evidence type="ECO:0000313" key="3">
    <source>
        <dbReference type="Proteomes" id="UP000003019"/>
    </source>
</evidence>
<evidence type="ECO:0000313" key="2">
    <source>
        <dbReference type="EMBL" id="EGY52245.1"/>
    </source>
</evidence>
<dbReference type="EMBL" id="AGAY01000056">
    <property type="protein sequence ID" value="EGY52245.1"/>
    <property type="molecule type" value="Genomic_DNA"/>
</dbReference>